<dbReference type="InterPro" id="IPR036844">
    <property type="entry name" value="Hint_dom_sf"/>
</dbReference>
<evidence type="ECO:0000259" key="1">
    <source>
        <dbReference type="Pfam" id="PF13403"/>
    </source>
</evidence>
<accession>A0A6P1SZY1</accession>
<dbReference type="InterPro" id="IPR028992">
    <property type="entry name" value="Hedgehog/Intein_dom"/>
</dbReference>
<dbReference type="SUPFAM" id="SSF51294">
    <property type="entry name" value="Hedgehog/intein (Hint) domain"/>
    <property type="match status" value="1"/>
</dbReference>
<name>A0A6P1SZY1_9RHOB</name>
<protein>
    <recommendedName>
        <fullName evidence="1">Hedgehog/Intein (Hint) domain-containing protein</fullName>
    </recommendedName>
</protein>
<keyword evidence="3" id="KW-1185">Reference proteome</keyword>
<dbReference type="AlphaFoldDB" id="A0A6P1SZY1"/>
<feature type="domain" description="Hedgehog/Intein (Hint)" evidence="1">
    <location>
        <begin position="156"/>
        <end position="293"/>
    </location>
</feature>
<evidence type="ECO:0000313" key="2">
    <source>
        <dbReference type="EMBL" id="QHQ34933.1"/>
    </source>
</evidence>
<dbReference type="Proteomes" id="UP000464495">
    <property type="component" value="Chromosome"/>
</dbReference>
<dbReference type="EMBL" id="CP046620">
    <property type="protein sequence ID" value="QHQ34933.1"/>
    <property type="molecule type" value="Genomic_DNA"/>
</dbReference>
<reference evidence="2 3" key="1">
    <citation type="submission" date="2019-12" db="EMBL/GenBank/DDBJ databases">
        <title>Complete genome sequence of Algicella marina strain 9Alg 56(T) isolated from the red alga Tichocarpus crinitus.</title>
        <authorList>
            <person name="Kim S.-G."/>
            <person name="Nedashkovskaya O.I."/>
        </authorList>
    </citation>
    <scope>NUCLEOTIDE SEQUENCE [LARGE SCALE GENOMIC DNA]</scope>
    <source>
        <strain evidence="2 3">9Alg 56</strain>
    </source>
</reference>
<evidence type="ECO:0000313" key="3">
    <source>
        <dbReference type="Proteomes" id="UP000464495"/>
    </source>
</evidence>
<dbReference type="Gene3D" id="2.170.16.10">
    <property type="entry name" value="Hedgehog/Intein (Hint) domain"/>
    <property type="match status" value="1"/>
</dbReference>
<dbReference type="KEGG" id="amaq:GO499_06845"/>
<organism evidence="2 3">
    <name type="scientific">Algicella marina</name>
    <dbReference type="NCBI Taxonomy" id="2683284"/>
    <lineage>
        <taxon>Bacteria</taxon>
        <taxon>Pseudomonadati</taxon>
        <taxon>Pseudomonadota</taxon>
        <taxon>Alphaproteobacteria</taxon>
        <taxon>Rhodobacterales</taxon>
        <taxon>Paracoccaceae</taxon>
        <taxon>Algicella</taxon>
    </lineage>
</organism>
<sequence length="338" mass="35714">MECPPMPSVLILDPSSVTISGGNITITDTTTSVLNIDDNDDYFDGDADGVFGGGDTVEDITQQVSGEYTYIETAYTFENNGVTQTIYAIEAKSAILGGTSTLVGYAVGNSGTPLVAGGPVSFSSQDIGFVAVDPIDPLLQITFDGATPPEYGDLLTCFTAGTMIETAQGPCMVEDLEPGDLIKTADNGYQPLRWIGQTTVAGQGAHAPVLFRKGALGNTRDLLVSQNHRMMLTGSHLEALFSSPDALVAARHLVNDSSIRVVPHAKVTYMHLLFDSHEVIFAEGIPSESFHPGAAEDAISDETRDEILSLFPELAGDLSSYGPSARRTLTALEAAAFL</sequence>
<proteinExistence type="predicted"/>
<gene>
    <name evidence="2" type="ORF">GO499_06845</name>
</gene>
<dbReference type="Pfam" id="PF13403">
    <property type="entry name" value="Hint_2"/>
    <property type="match status" value="1"/>
</dbReference>